<dbReference type="RefSeq" id="XP_066704728.1">
    <property type="nucleotide sequence ID" value="XM_066839664.1"/>
</dbReference>
<dbReference type="Proteomes" id="UP001391051">
    <property type="component" value="Unassembled WGS sequence"/>
</dbReference>
<sequence>MAGARQANDLPAEFVQGMRSFLEQPHTDWGDATILSTIRSIVSDELWGGYHVEMSSLDPGFIMSHNNSRNSGFEIAHDKEDVDLFRNASYKVPLLTVAPCEREQDWAIPEEEAHGLIINRLLQCVSVMRVGNDSGAWWGRYIYPPLRSDIGDYLAIMFVLGREGEKKDKYFFPPLKVLQRHTTTPGGEASWIGVDVPQKRELETLRDKMAEYERQYNESVEESAKSATEKARDEEAQRLHKENLIARIESWLENISIEDGHEGGLPQGRRGRAQGRGRGQGGSGRTLYNPNQNSRNQERRGRQRGSQAATGSKGKQPNPRQIRKRNASPEKPVVLQILKRPVDP</sequence>
<protein>
    <submittedName>
        <fullName evidence="2">Uncharacterized protein</fullName>
    </submittedName>
</protein>
<name>A0ABR1QRP8_9PEZI</name>
<reference evidence="2 3" key="1">
    <citation type="submission" date="2023-01" db="EMBL/GenBank/DDBJ databases">
        <title>Analysis of 21 Apiospora genomes using comparative genomics revels a genus with tremendous synthesis potential of carbohydrate active enzymes and secondary metabolites.</title>
        <authorList>
            <person name="Sorensen T."/>
        </authorList>
    </citation>
    <scope>NUCLEOTIDE SEQUENCE [LARGE SCALE GENOMIC DNA]</scope>
    <source>
        <strain evidence="2 3">CBS 24483</strain>
    </source>
</reference>
<feature type="compositionally biased region" description="Polar residues" evidence="1">
    <location>
        <begin position="304"/>
        <end position="319"/>
    </location>
</feature>
<evidence type="ECO:0000256" key="1">
    <source>
        <dbReference type="SAM" id="MobiDB-lite"/>
    </source>
</evidence>
<evidence type="ECO:0000313" key="2">
    <source>
        <dbReference type="EMBL" id="KAK7962617.1"/>
    </source>
</evidence>
<feature type="compositionally biased region" description="Polar residues" evidence="1">
    <location>
        <begin position="286"/>
        <end position="295"/>
    </location>
</feature>
<accession>A0ABR1QRP8</accession>
<evidence type="ECO:0000313" key="3">
    <source>
        <dbReference type="Proteomes" id="UP001391051"/>
    </source>
</evidence>
<proteinExistence type="predicted"/>
<comment type="caution">
    <text evidence="2">The sequence shown here is derived from an EMBL/GenBank/DDBJ whole genome shotgun (WGS) entry which is preliminary data.</text>
</comment>
<organism evidence="2 3">
    <name type="scientific">Apiospora aurea</name>
    <dbReference type="NCBI Taxonomy" id="335848"/>
    <lineage>
        <taxon>Eukaryota</taxon>
        <taxon>Fungi</taxon>
        <taxon>Dikarya</taxon>
        <taxon>Ascomycota</taxon>
        <taxon>Pezizomycotina</taxon>
        <taxon>Sordariomycetes</taxon>
        <taxon>Xylariomycetidae</taxon>
        <taxon>Amphisphaeriales</taxon>
        <taxon>Apiosporaceae</taxon>
        <taxon>Apiospora</taxon>
    </lineage>
</organism>
<keyword evidence="3" id="KW-1185">Reference proteome</keyword>
<dbReference type="GeneID" id="92072726"/>
<dbReference type="EMBL" id="JAQQWE010000002">
    <property type="protein sequence ID" value="KAK7962617.1"/>
    <property type="molecule type" value="Genomic_DNA"/>
</dbReference>
<feature type="region of interest" description="Disordered" evidence="1">
    <location>
        <begin position="259"/>
        <end position="344"/>
    </location>
</feature>
<gene>
    <name evidence="2" type="ORF">PG986_003442</name>
</gene>
<feature type="region of interest" description="Disordered" evidence="1">
    <location>
        <begin position="213"/>
        <end position="236"/>
    </location>
</feature>